<reference evidence="4 5" key="1">
    <citation type="submission" date="2017-06" db="EMBL/GenBank/DDBJ databases">
        <title>Raineya orbicola gen. nov., sp. nov. a slightly thermophilic bacterium of the phylum Bacteroidetes and the description of Raineyaceae fam. nov.</title>
        <authorList>
            <person name="Albuquerque L."/>
            <person name="Polonia A.R.M."/>
            <person name="Barroso C."/>
            <person name="Froufe H.J.C."/>
            <person name="Lage O."/>
            <person name="Lobo-Da-Cunha A."/>
            <person name="Egas C."/>
            <person name="Da Costa M.S."/>
        </authorList>
    </citation>
    <scope>NUCLEOTIDE SEQUENCE [LARGE SCALE GENOMIC DNA]</scope>
    <source>
        <strain evidence="4 5">SPSPC-11</strain>
    </source>
</reference>
<dbReference type="SUPFAM" id="SSF55785">
    <property type="entry name" value="PYP-like sensor domain (PAS domain)"/>
    <property type="match status" value="2"/>
</dbReference>
<dbReference type="Gene3D" id="3.30.450.40">
    <property type="match status" value="1"/>
</dbReference>
<dbReference type="Proteomes" id="UP000233387">
    <property type="component" value="Unassembled WGS sequence"/>
</dbReference>
<dbReference type="InterPro" id="IPR035965">
    <property type="entry name" value="PAS-like_dom_sf"/>
</dbReference>
<dbReference type="PROSITE" id="PS50113">
    <property type="entry name" value="PAC"/>
    <property type="match status" value="1"/>
</dbReference>
<dbReference type="SMART" id="SM00065">
    <property type="entry name" value="GAF"/>
    <property type="match status" value="1"/>
</dbReference>
<evidence type="ECO:0000313" key="4">
    <source>
        <dbReference type="EMBL" id="PKQ70561.1"/>
    </source>
</evidence>
<organism evidence="4 5">
    <name type="scientific">Raineya orbicola</name>
    <dbReference type="NCBI Taxonomy" id="2016530"/>
    <lineage>
        <taxon>Bacteria</taxon>
        <taxon>Pseudomonadati</taxon>
        <taxon>Bacteroidota</taxon>
        <taxon>Cytophagia</taxon>
        <taxon>Cytophagales</taxon>
        <taxon>Raineyaceae</taxon>
        <taxon>Raineya</taxon>
    </lineage>
</organism>
<evidence type="ECO:0000256" key="2">
    <source>
        <dbReference type="SAM" id="Phobius"/>
    </source>
</evidence>
<dbReference type="Pfam" id="PF08448">
    <property type="entry name" value="PAS_4"/>
    <property type="match status" value="2"/>
</dbReference>
<dbReference type="RefSeq" id="WP_101357743.1">
    <property type="nucleotide sequence ID" value="NZ_NKXO01000005.1"/>
</dbReference>
<dbReference type="InterPro" id="IPR000700">
    <property type="entry name" value="PAS-assoc_C"/>
</dbReference>
<proteinExistence type="predicted"/>
<keyword evidence="5" id="KW-1185">Reference proteome</keyword>
<feature type="domain" description="PAC" evidence="3">
    <location>
        <begin position="755"/>
        <end position="809"/>
    </location>
</feature>
<keyword evidence="2" id="KW-0472">Membrane</keyword>
<feature type="transmembrane region" description="Helical" evidence="2">
    <location>
        <begin position="21"/>
        <end position="42"/>
    </location>
</feature>
<dbReference type="InterPro" id="IPR000014">
    <property type="entry name" value="PAS"/>
</dbReference>
<feature type="coiled-coil region" evidence="1">
    <location>
        <begin position="527"/>
        <end position="571"/>
    </location>
</feature>
<dbReference type="InterPro" id="IPR003018">
    <property type="entry name" value="GAF"/>
</dbReference>
<dbReference type="InterPro" id="IPR029016">
    <property type="entry name" value="GAF-like_dom_sf"/>
</dbReference>
<feature type="transmembrane region" description="Helical" evidence="2">
    <location>
        <begin position="230"/>
        <end position="253"/>
    </location>
</feature>
<keyword evidence="1" id="KW-0175">Coiled coil</keyword>
<accession>A0A2N3IJV9</accession>
<dbReference type="SUPFAM" id="SSF55781">
    <property type="entry name" value="GAF domain-like"/>
    <property type="match status" value="1"/>
</dbReference>
<dbReference type="AlphaFoldDB" id="A0A2N3IJV9"/>
<dbReference type="SMART" id="SM00091">
    <property type="entry name" value="PAS"/>
    <property type="match status" value="2"/>
</dbReference>
<dbReference type="InterPro" id="IPR013656">
    <property type="entry name" value="PAS_4"/>
</dbReference>
<keyword evidence="2" id="KW-0812">Transmembrane</keyword>
<evidence type="ECO:0000256" key="1">
    <source>
        <dbReference type="SAM" id="Coils"/>
    </source>
</evidence>
<sequence length="844" mass="97291">MKTFISRLLRLFRFNTQSFQGRIVLSIAVAGILMIVFAYLLIGRMVQVTKRNEAIASTYQPVKVYAFACFQAVNQMISILQNSVYAAEQRISSRTNEEILDLWEKKALAFNDSLQRIVAKRSNEPELAVTYEAIADRLAKMDKLVKEAIAINKKGQRSPVYYSDRVDISDTTAIKANKAVTFYDDALAFLLANEITRLQKELDVYFSQLIGFNDKATEKLYVDIGQENQFFTLFQVIVFLITAVALVALIFLLNSHIGKNLERVDIFTEELAEGGLPETLHTQVSELEPITRNLNILTKNLQNLRKYAISVKEGRYDAELNVFEGKGTFGEAIAQMREGLLKVSEEERIRTWRNAGIAKFSEILRRESNNLERLSEELIGELVKYVGANQGGIFIVNDTNPNEHFLELAAAYAYNKKKFIEKKILKGQGLVGRAWIEGLPIYLSEVPNDYIEIRTGLGGANPKFIFIVPLKINEQVEGVMELASFHEFEDYQQEFIKQIADSVASTFSSTKVNRRTQQLLEESQRITTLMREKEEELRQNIEELQATQEEMQRNQRELSEKEGNMRALLDNASDAIMAFNHKRQITVINKAMKNLYESVGVYLDTGRIIDDAFPGKTYEQMMEEIKRALSGERFKTSATVTIRGVTYYYDILYNPIYNERQRVVGASVFVTDVTQQRTAEIELKMKEANLQSLINNTEDSIMAIDKNYNLLVFNEVFRKRRKEYNFKEGDNIFTTIPEHLHEEWKKYYDRALSGERFEKVIKRDLGNKKIQYREHSFNPIFNEKGEVIGISVFAKDITEAKLAEAENQRIMATLFEKQKQDKKRIEELEKQLKELQEMLETKTS</sequence>
<dbReference type="OrthoDB" id="1109395at2"/>
<comment type="caution">
    <text evidence="4">The sequence shown here is derived from an EMBL/GenBank/DDBJ whole genome shotgun (WGS) entry which is preliminary data.</text>
</comment>
<keyword evidence="2" id="KW-1133">Transmembrane helix</keyword>
<evidence type="ECO:0000259" key="3">
    <source>
        <dbReference type="PROSITE" id="PS50113"/>
    </source>
</evidence>
<name>A0A2N3IJV9_9BACT</name>
<dbReference type="Pfam" id="PF13185">
    <property type="entry name" value="GAF_2"/>
    <property type="match status" value="1"/>
</dbReference>
<dbReference type="EMBL" id="NKXO01000005">
    <property type="protein sequence ID" value="PKQ70561.1"/>
    <property type="molecule type" value="Genomic_DNA"/>
</dbReference>
<dbReference type="Gene3D" id="3.30.450.20">
    <property type="entry name" value="PAS domain"/>
    <property type="match status" value="2"/>
</dbReference>
<gene>
    <name evidence="4" type="ORF">Rain11_0481</name>
</gene>
<dbReference type="NCBIfam" id="TIGR00229">
    <property type="entry name" value="sensory_box"/>
    <property type="match status" value="2"/>
</dbReference>
<feature type="coiled-coil region" evidence="1">
    <location>
        <begin position="811"/>
        <end position="842"/>
    </location>
</feature>
<evidence type="ECO:0000313" key="5">
    <source>
        <dbReference type="Proteomes" id="UP000233387"/>
    </source>
</evidence>
<protein>
    <submittedName>
        <fullName evidence="4">PAS domain S-box protein</fullName>
    </submittedName>
</protein>